<dbReference type="EMBL" id="NHYE01000160">
    <property type="protein sequence ID" value="PPR07204.1"/>
    <property type="molecule type" value="Genomic_DNA"/>
</dbReference>
<feature type="compositionally biased region" description="Polar residues" evidence="1">
    <location>
        <begin position="128"/>
        <end position="141"/>
    </location>
</feature>
<feature type="region of interest" description="Disordered" evidence="1">
    <location>
        <begin position="66"/>
        <end position="98"/>
    </location>
</feature>
<dbReference type="Proteomes" id="UP000284706">
    <property type="component" value="Unassembled WGS sequence"/>
</dbReference>
<protein>
    <submittedName>
        <fullName evidence="2">Uncharacterized protein</fullName>
    </submittedName>
</protein>
<accession>A0A409YW03</accession>
<feature type="region of interest" description="Disordered" evidence="1">
    <location>
        <begin position="1"/>
        <end position="52"/>
    </location>
</feature>
<name>A0A409YW03_9AGAR</name>
<evidence type="ECO:0000313" key="2">
    <source>
        <dbReference type="EMBL" id="PPR07204.1"/>
    </source>
</evidence>
<feature type="compositionally biased region" description="Pro residues" evidence="1">
    <location>
        <begin position="81"/>
        <end position="91"/>
    </location>
</feature>
<dbReference type="AlphaFoldDB" id="A0A409YW03"/>
<proteinExistence type="predicted"/>
<keyword evidence="3" id="KW-1185">Reference proteome</keyword>
<sequence>MSIPTKYRDALNEIVDDSEPERAETRRRLRRPMSKSLSPHSSEEDLRLTLQRQSPVYDTDIIEITDSDSEAGIETPREPRGLPPNYHPGPIPNTISSSSRILIDSPSHVKATNLKRFAFVAPPTRNNSIARKSSTLSTLPSDKSPEEGASVRPLKLSPFDLAKLDLNKLSRCVSCELKWTARKTAIQKKKHIASCAKKRSLNEETIWILVQDEISRGNAQAKPDQRQMPQGAISKTNTLLEDVVVEAAPKKKSKNNQTATLLTTVSSTRDDILLKAKAILSTPSSLTIHEDTLVPLPPFASEGMPLSTQPFAPSGLALVQGSTGQTLFANAVQSSQNPALPGLHSFGDNYQPISTRPSELSRELLSEHVGDSKSTGKYPNSDYILEKAPPAGSDSEDWSSSSVASLKKVKKKRAPQLSSALPCSSDADIAVVTKGEKRASPTKPRERKSKRTSKFGADWENHMKQHIMRDADLHHRILRYEVCFNIAASLLDCSSYDMKPVHFSVFMEMATLYAPASNRLKLHLRDFLDRQAIHFYEGQTWRR</sequence>
<feature type="compositionally biased region" description="Basic and acidic residues" evidence="1">
    <location>
        <begin position="1"/>
        <end position="11"/>
    </location>
</feature>
<evidence type="ECO:0000313" key="3">
    <source>
        <dbReference type="Proteomes" id="UP000284706"/>
    </source>
</evidence>
<evidence type="ECO:0000256" key="1">
    <source>
        <dbReference type="SAM" id="MobiDB-lite"/>
    </source>
</evidence>
<feature type="region of interest" description="Disordered" evidence="1">
    <location>
        <begin position="128"/>
        <end position="151"/>
    </location>
</feature>
<dbReference type="InParanoid" id="A0A409YW03"/>
<reference evidence="2 3" key="1">
    <citation type="journal article" date="2018" name="Evol. Lett.">
        <title>Horizontal gene cluster transfer increased hallucinogenic mushroom diversity.</title>
        <authorList>
            <person name="Reynolds H.T."/>
            <person name="Vijayakumar V."/>
            <person name="Gluck-Thaler E."/>
            <person name="Korotkin H.B."/>
            <person name="Matheny P.B."/>
            <person name="Slot J.C."/>
        </authorList>
    </citation>
    <scope>NUCLEOTIDE SEQUENCE [LARGE SCALE GENOMIC DNA]</scope>
    <source>
        <strain evidence="2 3">SRW20</strain>
    </source>
</reference>
<dbReference type="OrthoDB" id="5576441at2759"/>
<dbReference type="STRING" id="231916.A0A409YW03"/>
<feature type="region of interest" description="Disordered" evidence="1">
    <location>
        <begin position="365"/>
        <end position="399"/>
    </location>
</feature>
<comment type="caution">
    <text evidence="2">The sequence shown here is derived from an EMBL/GenBank/DDBJ whole genome shotgun (WGS) entry which is preliminary data.</text>
</comment>
<organism evidence="2 3">
    <name type="scientific">Gymnopilus dilepis</name>
    <dbReference type="NCBI Taxonomy" id="231916"/>
    <lineage>
        <taxon>Eukaryota</taxon>
        <taxon>Fungi</taxon>
        <taxon>Dikarya</taxon>
        <taxon>Basidiomycota</taxon>
        <taxon>Agaricomycotina</taxon>
        <taxon>Agaricomycetes</taxon>
        <taxon>Agaricomycetidae</taxon>
        <taxon>Agaricales</taxon>
        <taxon>Agaricineae</taxon>
        <taxon>Hymenogastraceae</taxon>
        <taxon>Gymnopilus</taxon>
    </lineage>
</organism>
<gene>
    <name evidence="2" type="ORF">CVT26_012637</name>
</gene>
<feature type="region of interest" description="Disordered" evidence="1">
    <location>
        <begin position="432"/>
        <end position="453"/>
    </location>
</feature>